<dbReference type="Pfam" id="PF14441">
    <property type="entry name" value="OTT_1508_deam"/>
    <property type="match status" value="1"/>
</dbReference>
<evidence type="ECO:0000313" key="3">
    <source>
        <dbReference type="Proteomes" id="UP000070501"/>
    </source>
</evidence>
<dbReference type="InterPro" id="IPR027796">
    <property type="entry name" value="OTT_1508_deam-like"/>
</dbReference>
<feature type="region of interest" description="Disordered" evidence="1">
    <location>
        <begin position="460"/>
        <end position="493"/>
    </location>
</feature>
<organism evidence="2 3">
    <name type="scientific">Microdochium bolleyi</name>
    <dbReference type="NCBI Taxonomy" id="196109"/>
    <lineage>
        <taxon>Eukaryota</taxon>
        <taxon>Fungi</taxon>
        <taxon>Dikarya</taxon>
        <taxon>Ascomycota</taxon>
        <taxon>Pezizomycotina</taxon>
        <taxon>Sordariomycetes</taxon>
        <taxon>Xylariomycetidae</taxon>
        <taxon>Xylariales</taxon>
        <taxon>Microdochiaceae</taxon>
        <taxon>Microdochium</taxon>
    </lineage>
</organism>
<dbReference type="InParanoid" id="A0A136ISZ3"/>
<dbReference type="EMBL" id="KQ964259">
    <property type="protein sequence ID" value="KXJ88134.1"/>
    <property type="molecule type" value="Genomic_DNA"/>
</dbReference>
<evidence type="ECO:0000256" key="1">
    <source>
        <dbReference type="SAM" id="MobiDB-lite"/>
    </source>
</evidence>
<accession>A0A136ISZ3</accession>
<dbReference type="Proteomes" id="UP000070501">
    <property type="component" value="Unassembled WGS sequence"/>
</dbReference>
<dbReference type="PANTHER" id="PTHR42037:SF1">
    <property type="match status" value="1"/>
</dbReference>
<dbReference type="OrthoDB" id="3251507at2759"/>
<evidence type="ECO:0000313" key="2">
    <source>
        <dbReference type="EMBL" id="KXJ88134.1"/>
    </source>
</evidence>
<keyword evidence="3" id="KW-1185">Reference proteome</keyword>
<gene>
    <name evidence="2" type="ORF">Micbo1qcDRAFT_151179</name>
</gene>
<proteinExistence type="predicted"/>
<dbReference type="PANTHER" id="PTHR42037">
    <property type="match status" value="1"/>
</dbReference>
<name>A0A136ISZ3_9PEZI</name>
<sequence length="493" mass="55384">MPPRTPRLDAYGRMLKRLYEAAFLLHRLGPSARPHTIINHDYLDALATQHRFLKTLASMVDFKKGGDTTAAIAIEETAKDFNFIVAVNDQGQRETAKRVLEAYLDHLVKILALPTEKHHAKGDTILLRRLAHYSKIRIKKEAKLLDLASAKCISHLQASQSRSNEDLISFLRLFSTGTGEDLISRCTKAYLAEKDPRLIEAQQLGRDPDDGSNAPHDVMSFKQLVHHVHRLAAHVRSVRRLIDDGARLKPLLEHYRVTAVSPRIPSPRPEADNLVDIEGILRRILPANDGRYEAMTTQLRIFDEQIELEAWIQSRFAPEETNRGSIHCEVQILEHFHQNRLRFARNDPYIGCSKPSCICCELYFRHHPLQCAQLDTHGRLYINWAPPLLADGVKDPSWPDQRRILGQIAHALGDLVISRLERTVMGIAARGGALFDSLDGHTVSGLGYVDIAGETDLGVIDQEDTDMDETSLSETDLDRTESSDSDEPGGAPL</sequence>
<dbReference type="STRING" id="196109.A0A136ISZ3"/>
<feature type="compositionally biased region" description="Acidic residues" evidence="1">
    <location>
        <begin position="461"/>
        <end position="471"/>
    </location>
</feature>
<protein>
    <submittedName>
        <fullName evidence="2">Uncharacterized protein</fullName>
    </submittedName>
</protein>
<reference evidence="3" key="1">
    <citation type="submission" date="2016-02" db="EMBL/GenBank/DDBJ databases">
        <title>Draft genome sequence of Microdochium bolleyi, a fungal endophyte of beachgrass.</title>
        <authorList>
            <consortium name="DOE Joint Genome Institute"/>
            <person name="David A.S."/>
            <person name="May G."/>
            <person name="Haridas S."/>
            <person name="Lim J."/>
            <person name="Wang M."/>
            <person name="Labutti K."/>
            <person name="Lipzen A."/>
            <person name="Barry K."/>
            <person name="Grigoriev I.V."/>
        </authorList>
    </citation>
    <scope>NUCLEOTIDE SEQUENCE [LARGE SCALE GENOMIC DNA]</scope>
    <source>
        <strain evidence="3">J235TASD1</strain>
    </source>
</reference>
<dbReference type="AlphaFoldDB" id="A0A136ISZ3"/>